<dbReference type="InParanoid" id="A0A341AFU0"/>
<sequence>MHLALRVELWGGLRPVDMDPGEVWVTDPCSSSMESHQENTEARVKNRPTSIAWDGFDPGKFYTLILTDPDTPSRKDPKYREWHHFLVINMKGNNISSGTVLSDYVCSGPPKGTGLHRYIWLVYEQDRPLKCNEPILSNRSGEERGKFKAVNFRKKYELGAAGAGTCYQAEWDDHVPKLYEQLSGK</sequence>
<evidence type="ECO:0000256" key="14">
    <source>
        <dbReference type="ARBA" id="ARBA00046934"/>
    </source>
</evidence>
<evidence type="ECO:0000313" key="16">
    <source>
        <dbReference type="RefSeq" id="XP_024588749.1"/>
    </source>
</evidence>
<dbReference type="GO" id="GO:0004867">
    <property type="term" value="F:serine-type endopeptidase inhibitor activity"/>
    <property type="evidence" value="ECO:0007669"/>
    <property type="project" value="UniProtKB-KW"/>
</dbReference>
<evidence type="ECO:0000256" key="9">
    <source>
        <dbReference type="ARBA" id="ARBA00023121"/>
    </source>
</evidence>
<dbReference type="InterPro" id="IPR036610">
    <property type="entry name" value="PEBP-like_sf"/>
</dbReference>
<evidence type="ECO:0000313" key="15">
    <source>
        <dbReference type="Proteomes" id="UP000252040"/>
    </source>
</evidence>
<comment type="similarity">
    <text evidence="2">Belongs to the phosphatidylethanolamine-binding protein family.</text>
</comment>
<evidence type="ECO:0000256" key="8">
    <source>
        <dbReference type="ARBA" id="ARBA00022900"/>
    </source>
</evidence>
<dbReference type="GeneID" id="112391608"/>
<evidence type="ECO:0000256" key="4">
    <source>
        <dbReference type="ARBA" id="ARBA00022553"/>
    </source>
</evidence>
<comment type="subunit">
    <text evidence="14">Has a tendency to form dimers by disulfide cross-linking. Interacts with RAF1 and this interaction is enhanced if RAF1 is phosphorylated on residues 'Ser-338', 'Ser-339', 'Tyr-340' and 'Tyr-341'. Interacts with ALOX15; in response to IL13/interleukin-13, prevents the interaction of PEBP1 with RAF1 to activate the ERK signaling cascade.</text>
</comment>
<evidence type="ECO:0000256" key="10">
    <source>
        <dbReference type="ARBA" id="ARBA00023157"/>
    </source>
</evidence>
<keyword evidence="8" id="KW-0722">Serine protease inhibitor</keyword>
<comment type="function">
    <text evidence="11">HCNP may be involved in the function of the presynaptic cholinergic neurons of the central nervous system. HCNP increases the production of choline acetyltransferase but not acetylcholinesterase. Seems to be mediated by a specific receptor.</text>
</comment>
<dbReference type="STRING" id="1706337.A0A341AFU0"/>
<keyword evidence="7" id="KW-0067">ATP-binding</keyword>
<evidence type="ECO:0000256" key="6">
    <source>
        <dbReference type="ARBA" id="ARBA00022741"/>
    </source>
</evidence>
<evidence type="ECO:0000256" key="11">
    <source>
        <dbReference type="ARBA" id="ARBA00037110"/>
    </source>
</evidence>
<dbReference type="Gene3D" id="3.90.280.10">
    <property type="entry name" value="PEBP-like"/>
    <property type="match status" value="1"/>
</dbReference>
<dbReference type="GO" id="GO:0043409">
    <property type="term" value="P:negative regulation of MAPK cascade"/>
    <property type="evidence" value="ECO:0007669"/>
    <property type="project" value="TreeGrafter"/>
</dbReference>
<keyword evidence="4" id="KW-0597">Phosphoprotein</keyword>
<dbReference type="PANTHER" id="PTHR11362:SF151">
    <property type="entry name" value="PHOSPHATIDYLETHANOLAMINE-BINDING PROTEIN 1"/>
    <property type="match status" value="1"/>
</dbReference>
<dbReference type="InterPro" id="IPR008914">
    <property type="entry name" value="PEBP"/>
</dbReference>
<organism evidence="15 16">
    <name type="scientific">Neophocaena asiaeorientalis asiaeorientalis</name>
    <name type="common">Yangtze finless porpoise</name>
    <name type="synonym">Neophocaena phocaenoides subsp. asiaeorientalis</name>
    <dbReference type="NCBI Taxonomy" id="1706337"/>
    <lineage>
        <taxon>Eukaryota</taxon>
        <taxon>Metazoa</taxon>
        <taxon>Chordata</taxon>
        <taxon>Craniata</taxon>
        <taxon>Vertebrata</taxon>
        <taxon>Euteleostomi</taxon>
        <taxon>Mammalia</taxon>
        <taxon>Eutheria</taxon>
        <taxon>Laurasiatheria</taxon>
        <taxon>Artiodactyla</taxon>
        <taxon>Whippomorpha</taxon>
        <taxon>Cetacea</taxon>
        <taxon>Odontoceti</taxon>
        <taxon>Phocoenidae</taxon>
        <taxon>Neophocaena</taxon>
    </lineage>
</organism>
<dbReference type="CDD" id="cd00866">
    <property type="entry name" value="PEBP_euk"/>
    <property type="match status" value="1"/>
</dbReference>
<dbReference type="InterPro" id="IPR035810">
    <property type="entry name" value="PEBP_euk"/>
</dbReference>
<evidence type="ECO:0000256" key="7">
    <source>
        <dbReference type="ARBA" id="ARBA00022840"/>
    </source>
</evidence>
<dbReference type="Pfam" id="PF01161">
    <property type="entry name" value="PBP"/>
    <property type="match status" value="1"/>
</dbReference>
<keyword evidence="9" id="KW-0446">Lipid-binding</keyword>
<evidence type="ECO:0000256" key="12">
    <source>
        <dbReference type="ARBA" id="ARBA00040856"/>
    </source>
</evidence>
<dbReference type="Proteomes" id="UP000252040">
    <property type="component" value="Unplaced"/>
</dbReference>
<dbReference type="InterPro" id="IPR001858">
    <property type="entry name" value="Phosphatidylethanolamine-bd_CS"/>
</dbReference>
<keyword evidence="6" id="KW-0547">Nucleotide-binding</keyword>
<comment type="subcellular location">
    <subcellularLocation>
        <location evidence="1">Cytoplasm</location>
    </subcellularLocation>
</comment>
<dbReference type="RefSeq" id="XP_024588749.1">
    <property type="nucleotide sequence ID" value="XM_024732981.1"/>
</dbReference>
<dbReference type="AlphaFoldDB" id="A0A341AFU0"/>
<gene>
    <name evidence="16" type="primary">LOC112391608</name>
</gene>
<keyword evidence="3" id="KW-0963">Cytoplasm</keyword>
<evidence type="ECO:0000256" key="3">
    <source>
        <dbReference type="ARBA" id="ARBA00022490"/>
    </source>
</evidence>
<dbReference type="PANTHER" id="PTHR11362">
    <property type="entry name" value="PHOSPHATIDYLETHANOLAMINE-BINDING PROTEIN"/>
    <property type="match status" value="1"/>
</dbReference>
<protein>
    <recommendedName>
        <fullName evidence="12">Phosphatidylethanolamine-binding protein 1</fullName>
    </recommendedName>
    <alternativeName>
        <fullName evidence="13">HCNPpp</fullName>
    </alternativeName>
</protein>
<evidence type="ECO:0000256" key="13">
    <source>
        <dbReference type="ARBA" id="ARBA00043158"/>
    </source>
</evidence>
<evidence type="ECO:0000256" key="5">
    <source>
        <dbReference type="ARBA" id="ARBA00022690"/>
    </source>
</evidence>
<evidence type="ECO:0000256" key="1">
    <source>
        <dbReference type="ARBA" id="ARBA00004496"/>
    </source>
</evidence>
<dbReference type="GO" id="GO:0005524">
    <property type="term" value="F:ATP binding"/>
    <property type="evidence" value="ECO:0007669"/>
    <property type="project" value="UniProtKB-KW"/>
</dbReference>
<dbReference type="GO" id="GO:0005737">
    <property type="term" value="C:cytoplasm"/>
    <property type="evidence" value="ECO:0007669"/>
    <property type="project" value="UniProtKB-SubCell"/>
</dbReference>
<dbReference type="GO" id="GO:0008289">
    <property type="term" value="F:lipid binding"/>
    <property type="evidence" value="ECO:0007669"/>
    <property type="project" value="UniProtKB-KW"/>
</dbReference>
<dbReference type="SUPFAM" id="SSF49777">
    <property type="entry name" value="PEBP-like"/>
    <property type="match status" value="1"/>
</dbReference>
<name>A0A341AFU0_NEOAA</name>
<dbReference type="PROSITE" id="PS01220">
    <property type="entry name" value="PBP"/>
    <property type="match status" value="1"/>
</dbReference>
<keyword evidence="10" id="KW-1015">Disulfide bond</keyword>
<accession>A0A341AFU0</accession>
<evidence type="ECO:0000256" key="2">
    <source>
        <dbReference type="ARBA" id="ARBA00007091"/>
    </source>
</evidence>
<keyword evidence="15" id="KW-1185">Reference proteome</keyword>
<keyword evidence="5" id="KW-0646">Protease inhibitor</keyword>
<reference evidence="16" key="1">
    <citation type="submission" date="2025-08" db="UniProtKB">
        <authorList>
            <consortium name="RefSeq"/>
        </authorList>
    </citation>
    <scope>IDENTIFICATION</scope>
    <source>
        <tissue evidence="16">Meat</tissue>
    </source>
</reference>
<dbReference type="KEGG" id="nasi:112391608"/>
<proteinExistence type="inferred from homology"/>